<dbReference type="InterPro" id="IPR002645">
    <property type="entry name" value="STAS_dom"/>
</dbReference>
<dbReference type="EMBL" id="SHKY01000001">
    <property type="protein sequence ID" value="RZU49050.1"/>
    <property type="molecule type" value="Genomic_DNA"/>
</dbReference>
<dbReference type="PANTHER" id="PTHR33495:SF2">
    <property type="entry name" value="ANTI-SIGMA FACTOR ANTAGONIST TM_1081-RELATED"/>
    <property type="match status" value="1"/>
</dbReference>
<sequence>MPDVCPPLHVDVRRTASVTTVVIAGEVDQVTSAEMSKAVAGVLQEDRNSHVVLDLGNVTFLDSSGIRALVICRGDAEQLGIRLEIRPVHDRVRRVLHVCGLEDLFHLPAA</sequence>
<name>A0A4Q7ZEB0_9ACTN</name>
<dbReference type="SUPFAM" id="SSF52091">
    <property type="entry name" value="SpoIIaa-like"/>
    <property type="match status" value="1"/>
</dbReference>
<dbReference type="AlphaFoldDB" id="A0A4Q7ZEB0"/>
<comment type="similarity">
    <text evidence="1 2">Belongs to the anti-sigma-factor antagonist family.</text>
</comment>
<feature type="domain" description="STAS" evidence="3">
    <location>
        <begin position="8"/>
        <end position="110"/>
    </location>
</feature>
<organism evidence="4 5">
    <name type="scientific">Krasilnikovia cinnamomea</name>
    <dbReference type="NCBI Taxonomy" id="349313"/>
    <lineage>
        <taxon>Bacteria</taxon>
        <taxon>Bacillati</taxon>
        <taxon>Actinomycetota</taxon>
        <taxon>Actinomycetes</taxon>
        <taxon>Micromonosporales</taxon>
        <taxon>Micromonosporaceae</taxon>
        <taxon>Krasilnikovia</taxon>
    </lineage>
</organism>
<comment type="caution">
    <text evidence="4">The sequence shown here is derived from an EMBL/GenBank/DDBJ whole genome shotgun (WGS) entry which is preliminary data.</text>
</comment>
<dbReference type="PROSITE" id="PS50801">
    <property type="entry name" value="STAS"/>
    <property type="match status" value="1"/>
</dbReference>
<gene>
    <name evidence="4" type="ORF">EV385_0784</name>
</gene>
<dbReference type="Gene3D" id="3.30.750.24">
    <property type="entry name" value="STAS domain"/>
    <property type="match status" value="1"/>
</dbReference>
<accession>A0A4Q7ZEB0</accession>
<protein>
    <recommendedName>
        <fullName evidence="2">Anti-sigma factor antagonist</fullName>
    </recommendedName>
</protein>
<dbReference type="PANTHER" id="PTHR33495">
    <property type="entry name" value="ANTI-SIGMA FACTOR ANTAGONIST TM_1081-RELATED-RELATED"/>
    <property type="match status" value="1"/>
</dbReference>
<evidence type="ECO:0000256" key="1">
    <source>
        <dbReference type="ARBA" id="ARBA00009013"/>
    </source>
</evidence>
<reference evidence="4 5" key="1">
    <citation type="submission" date="2019-02" db="EMBL/GenBank/DDBJ databases">
        <title>Sequencing the genomes of 1000 actinobacteria strains.</title>
        <authorList>
            <person name="Klenk H.-P."/>
        </authorList>
    </citation>
    <scope>NUCLEOTIDE SEQUENCE [LARGE SCALE GENOMIC DNA]</scope>
    <source>
        <strain evidence="4 5">DSM 45162</strain>
    </source>
</reference>
<dbReference type="NCBIfam" id="TIGR00377">
    <property type="entry name" value="ant_ant_sig"/>
    <property type="match status" value="1"/>
</dbReference>
<evidence type="ECO:0000256" key="2">
    <source>
        <dbReference type="RuleBase" id="RU003749"/>
    </source>
</evidence>
<dbReference type="Pfam" id="PF01740">
    <property type="entry name" value="STAS"/>
    <property type="match status" value="1"/>
</dbReference>
<dbReference type="Proteomes" id="UP000292564">
    <property type="component" value="Unassembled WGS sequence"/>
</dbReference>
<evidence type="ECO:0000313" key="5">
    <source>
        <dbReference type="Proteomes" id="UP000292564"/>
    </source>
</evidence>
<proteinExistence type="inferred from homology"/>
<dbReference type="GO" id="GO:0043856">
    <property type="term" value="F:anti-sigma factor antagonist activity"/>
    <property type="evidence" value="ECO:0007669"/>
    <property type="project" value="InterPro"/>
</dbReference>
<dbReference type="CDD" id="cd07043">
    <property type="entry name" value="STAS_anti-anti-sigma_factors"/>
    <property type="match status" value="1"/>
</dbReference>
<dbReference type="InterPro" id="IPR003658">
    <property type="entry name" value="Anti-sigma_ant"/>
</dbReference>
<keyword evidence="5" id="KW-1185">Reference proteome</keyword>
<evidence type="ECO:0000313" key="4">
    <source>
        <dbReference type="EMBL" id="RZU49050.1"/>
    </source>
</evidence>
<dbReference type="InterPro" id="IPR036513">
    <property type="entry name" value="STAS_dom_sf"/>
</dbReference>
<evidence type="ECO:0000259" key="3">
    <source>
        <dbReference type="PROSITE" id="PS50801"/>
    </source>
</evidence>